<protein>
    <recommendedName>
        <fullName evidence="1">CheW-like domain-containing protein</fullName>
    </recommendedName>
</protein>
<dbReference type="OrthoDB" id="9794382at2"/>
<dbReference type="Gene3D" id="2.30.30.40">
    <property type="entry name" value="SH3 Domains"/>
    <property type="match status" value="1"/>
</dbReference>
<dbReference type="Gene3D" id="2.40.50.180">
    <property type="entry name" value="CheA-289, Domain 4"/>
    <property type="match status" value="1"/>
</dbReference>
<dbReference type="EMBL" id="WFLM01000001">
    <property type="protein sequence ID" value="KAB8040481.1"/>
    <property type="molecule type" value="Genomic_DNA"/>
</dbReference>
<dbReference type="InterPro" id="IPR039315">
    <property type="entry name" value="CheW"/>
</dbReference>
<dbReference type="GO" id="GO:0005829">
    <property type="term" value="C:cytosol"/>
    <property type="evidence" value="ECO:0007669"/>
    <property type="project" value="TreeGrafter"/>
</dbReference>
<name>A0A6N6VVY0_9BACT</name>
<feature type="domain" description="CheW-like" evidence="1">
    <location>
        <begin position="24"/>
        <end position="150"/>
    </location>
</feature>
<dbReference type="SMART" id="SM00260">
    <property type="entry name" value="CheW"/>
    <property type="match status" value="1"/>
</dbReference>
<comment type="caution">
    <text evidence="2">The sequence shown here is derived from an EMBL/GenBank/DDBJ whole genome shotgun (WGS) entry which is preliminary data.</text>
</comment>
<keyword evidence="3" id="KW-1185">Reference proteome</keyword>
<evidence type="ECO:0000259" key="1">
    <source>
        <dbReference type="PROSITE" id="PS50851"/>
    </source>
</evidence>
<dbReference type="PROSITE" id="PS50851">
    <property type="entry name" value="CHEW"/>
    <property type="match status" value="1"/>
</dbReference>
<dbReference type="RefSeq" id="WP_153417996.1">
    <property type="nucleotide sequence ID" value="NZ_WFLM01000001.1"/>
</dbReference>
<dbReference type="SUPFAM" id="SSF50341">
    <property type="entry name" value="CheW-like"/>
    <property type="match status" value="1"/>
</dbReference>
<dbReference type="GO" id="GO:0007165">
    <property type="term" value="P:signal transduction"/>
    <property type="evidence" value="ECO:0007669"/>
    <property type="project" value="InterPro"/>
</dbReference>
<dbReference type="InterPro" id="IPR002545">
    <property type="entry name" value="CheW-lke_dom"/>
</dbReference>
<dbReference type="AlphaFoldDB" id="A0A6N6VVY0"/>
<dbReference type="GO" id="GO:0006935">
    <property type="term" value="P:chemotaxis"/>
    <property type="evidence" value="ECO:0007669"/>
    <property type="project" value="InterPro"/>
</dbReference>
<organism evidence="2 3">
    <name type="scientific">Silvanigrella paludirubra</name>
    <dbReference type="NCBI Taxonomy" id="2499159"/>
    <lineage>
        <taxon>Bacteria</taxon>
        <taxon>Pseudomonadati</taxon>
        <taxon>Bdellovibrionota</taxon>
        <taxon>Oligoflexia</taxon>
        <taxon>Silvanigrellales</taxon>
        <taxon>Silvanigrellaceae</taxon>
        <taxon>Silvanigrella</taxon>
    </lineage>
</organism>
<dbReference type="InterPro" id="IPR036061">
    <property type="entry name" value="CheW-like_dom_sf"/>
</dbReference>
<accession>A0A6N6VVY0</accession>
<evidence type="ECO:0000313" key="2">
    <source>
        <dbReference type="EMBL" id="KAB8040481.1"/>
    </source>
</evidence>
<dbReference type="Pfam" id="PF01584">
    <property type="entry name" value="CheW"/>
    <property type="match status" value="1"/>
</dbReference>
<dbReference type="PANTHER" id="PTHR22617">
    <property type="entry name" value="CHEMOTAXIS SENSOR HISTIDINE KINASE-RELATED"/>
    <property type="match status" value="1"/>
</dbReference>
<proteinExistence type="predicted"/>
<sequence length="150" mass="17472">MIDINQIKKNQLIIDKKNLEDIDQFTLIRFHVGDKNYAVDIKNVHEILESIDYTPYPEKLNNHIGILNVRGEIIPLIQFDKNFSFNKKDKFKIIILEFETGKLNAIKTDKVHKCTQKSKFLIAGQTINLNGIPSFYIDESNFENLFKETA</sequence>
<gene>
    <name evidence="2" type="ORF">GCL60_00775</name>
</gene>
<evidence type="ECO:0000313" key="3">
    <source>
        <dbReference type="Proteomes" id="UP000437748"/>
    </source>
</evidence>
<reference evidence="2 3" key="1">
    <citation type="submission" date="2019-10" db="EMBL/GenBank/DDBJ databases">
        <title>New species of Slilvanegrellaceae.</title>
        <authorList>
            <person name="Pitt A."/>
            <person name="Hahn M.W."/>
        </authorList>
    </citation>
    <scope>NUCLEOTIDE SEQUENCE [LARGE SCALE GENOMIC DNA]</scope>
    <source>
        <strain evidence="2 3">SP-Ram-0.45-NSY-1</strain>
    </source>
</reference>
<dbReference type="Proteomes" id="UP000437748">
    <property type="component" value="Unassembled WGS sequence"/>
</dbReference>
<dbReference type="PANTHER" id="PTHR22617:SF23">
    <property type="entry name" value="CHEMOTAXIS PROTEIN CHEW"/>
    <property type="match status" value="1"/>
</dbReference>